<feature type="transmembrane region" description="Helical" evidence="1">
    <location>
        <begin position="21"/>
        <end position="41"/>
    </location>
</feature>
<evidence type="ECO:0000313" key="2">
    <source>
        <dbReference type="EMBL" id="NIK88811.1"/>
    </source>
</evidence>
<accession>A0A846N0D1</accession>
<name>A0A846N0D1_9PROT</name>
<sequence length="162" mass="18034">MQSYKKNDPAGSFIRWQSITIGQLAYASNLMLTLAVATLGYEASILLSDRFSGLPCTAKSTFLVGIAALFLLVISSLGLLVSIGVALFLVINRLRDFRETKTAARMREQNKPDEAIEPHRVIYRKLGRRSWVLFWNQIALFGISIVFAVFGVFLTAAYGVLR</sequence>
<keyword evidence="1" id="KW-0472">Membrane</keyword>
<evidence type="ECO:0000256" key="1">
    <source>
        <dbReference type="SAM" id="Phobius"/>
    </source>
</evidence>
<comment type="caution">
    <text evidence="2">The sequence shown here is derived from an EMBL/GenBank/DDBJ whole genome shotgun (WGS) entry which is preliminary data.</text>
</comment>
<organism evidence="2 3">
    <name type="scientific">Rhizomicrobium palustre</name>
    <dbReference type="NCBI Taxonomy" id="189966"/>
    <lineage>
        <taxon>Bacteria</taxon>
        <taxon>Pseudomonadati</taxon>
        <taxon>Pseudomonadota</taxon>
        <taxon>Alphaproteobacteria</taxon>
        <taxon>Micropepsales</taxon>
        <taxon>Micropepsaceae</taxon>
        <taxon>Rhizomicrobium</taxon>
    </lineage>
</organism>
<dbReference type="Proteomes" id="UP000570514">
    <property type="component" value="Unassembled WGS sequence"/>
</dbReference>
<feature type="transmembrane region" description="Helical" evidence="1">
    <location>
        <begin position="61"/>
        <end position="91"/>
    </location>
</feature>
<reference evidence="2 3" key="1">
    <citation type="submission" date="2020-03" db="EMBL/GenBank/DDBJ databases">
        <title>Genomic Encyclopedia of Type Strains, Phase IV (KMG-IV): sequencing the most valuable type-strain genomes for metagenomic binning, comparative biology and taxonomic classification.</title>
        <authorList>
            <person name="Goeker M."/>
        </authorList>
    </citation>
    <scope>NUCLEOTIDE SEQUENCE [LARGE SCALE GENOMIC DNA]</scope>
    <source>
        <strain evidence="2 3">DSM 19867</strain>
    </source>
</reference>
<keyword evidence="1" id="KW-1133">Transmembrane helix</keyword>
<gene>
    <name evidence="2" type="ORF">FHS83_002129</name>
</gene>
<feature type="transmembrane region" description="Helical" evidence="1">
    <location>
        <begin position="133"/>
        <end position="161"/>
    </location>
</feature>
<dbReference type="AlphaFoldDB" id="A0A846N0D1"/>
<dbReference type="RefSeq" id="WP_167082955.1">
    <property type="nucleotide sequence ID" value="NZ_BAAADC010000001.1"/>
</dbReference>
<keyword evidence="3" id="KW-1185">Reference proteome</keyword>
<dbReference type="EMBL" id="JAASRM010000001">
    <property type="protein sequence ID" value="NIK88811.1"/>
    <property type="molecule type" value="Genomic_DNA"/>
</dbReference>
<keyword evidence="1" id="KW-0812">Transmembrane</keyword>
<evidence type="ECO:0000313" key="3">
    <source>
        <dbReference type="Proteomes" id="UP000570514"/>
    </source>
</evidence>
<proteinExistence type="predicted"/>
<protein>
    <submittedName>
        <fullName evidence="2">Uncharacterized protein</fullName>
    </submittedName>
</protein>